<comment type="caution">
    <text evidence="10">The sequence shown here is derived from an EMBL/GenBank/DDBJ whole genome shotgun (WGS) entry which is preliminary data.</text>
</comment>
<dbReference type="OrthoDB" id="9776552at2"/>
<dbReference type="Pfam" id="PF02518">
    <property type="entry name" value="HATPase_c"/>
    <property type="match status" value="1"/>
</dbReference>
<evidence type="ECO:0000256" key="8">
    <source>
        <dbReference type="SAM" id="Phobius"/>
    </source>
</evidence>
<proteinExistence type="predicted"/>
<keyword evidence="3" id="KW-0597">Phosphoprotein</keyword>
<dbReference type="PANTHER" id="PTHR34220:SF7">
    <property type="entry name" value="SENSOR HISTIDINE KINASE YPDA"/>
    <property type="match status" value="1"/>
</dbReference>
<evidence type="ECO:0000313" key="10">
    <source>
        <dbReference type="EMBL" id="RJX39769.1"/>
    </source>
</evidence>
<dbReference type="SMART" id="SM00304">
    <property type="entry name" value="HAMP"/>
    <property type="match status" value="1"/>
</dbReference>
<dbReference type="InterPro" id="IPR003594">
    <property type="entry name" value="HATPase_dom"/>
</dbReference>
<keyword evidence="11" id="KW-1185">Reference proteome</keyword>
<dbReference type="Pfam" id="PF00672">
    <property type="entry name" value="HAMP"/>
    <property type="match status" value="1"/>
</dbReference>
<keyword evidence="6 8" id="KW-0472">Membrane</keyword>
<comment type="subcellular location">
    <subcellularLocation>
        <location evidence="1">Cell membrane</location>
        <topology evidence="1">Multi-pass membrane protein</topology>
    </subcellularLocation>
</comment>
<accession>A0A3A6PNK0</accession>
<dbReference type="InterPro" id="IPR050640">
    <property type="entry name" value="Bact_2-comp_sensor_kinase"/>
</dbReference>
<keyword evidence="4" id="KW-0808">Transferase</keyword>
<keyword evidence="8" id="KW-1133">Transmembrane helix</keyword>
<keyword evidence="2" id="KW-1003">Cell membrane</keyword>
<dbReference type="Gene3D" id="6.10.340.10">
    <property type="match status" value="1"/>
</dbReference>
<evidence type="ECO:0000256" key="7">
    <source>
        <dbReference type="SAM" id="Coils"/>
    </source>
</evidence>
<keyword evidence="8" id="KW-0812">Transmembrane</keyword>
<dbReference type="InterPro" id="IPR010559">
    <property type="entry name" value="Sig_transdc_His_kin_internal"/>
</dbReference>
<keyword evidence="5 10" id="KW-0418">Kinase</keyword>
<evidence type="ECO:0000256" key="5">
    <source>
        <dbReference type="ARBA" id="ARBA00022777"/>
    </source>
</evidence>
<evidence type="ECO:0000256" key="1">
    <source>
        <dbReference type="ARBA" id="ARBA00004651"/>
    </source>
</evidence>
<dbReference type="InterPro" id="IPR036890">
    <property type="entry name" value="HATPase_C_sf"/>
</dbReference>
<dbReference type="EMBL" id="QXQB01000002">
    <property type="protein sequence ID" value="RJX39769.1"/>
    <property type="molecule type" value="Genomic_DNA"/>
</dbReference>
<dbReference type="Pfam" id="PF06580">
    <property type="entry name" value="His_kinase"/>
    <property type="match status" value="1"/>
</dbReference>
<dbReference type="GO" id="GO:0005886">
    <property type="term" value="C:plasma membrane"/>
    <property type="evidence" value="ECO:0007669"/>
    <property type="project" value="UniProtKB-SubCell"/>
</dbReference>
<feature type="domain" description="HAMP" evidence="9">
    <location>
        <begin position="323"/>
        <end position="375"/>
    </location>
</feature>
<evidence type="ECO:0000259" key="9">
    <source>
        <dbReference type="PROSITE" id="PS50885"/>
    </source>
</evidence>
<feature type="coiled-coil region" evidence="7">
    <location>
        <begin position="363"/>
        <end position="397"/>
    </location>
</feature>
<dbReference type="InterPro" id="IPR003660">
    <property type="entry name" value="HAMP_dom"/>
</dbReference>
<dbReference type="PROSITE" id="PS50885">
    <property type="entry name" value="HAMP"/>
    <property type="match status" value="1"/>
</dbReference>
<dbReference type="SUPFAM" id="SSF55874">
    <property type="entry name" value="ATPase domain of HSP90 chaperone/DNA topoisomerase II/histidine kinase"/>
    <property type="match status" value="1"/>
</dbReference>
<gene>
    <name evidence="10" type="ORF">D3P09_10245</name>
</gene>
<evidence type="ECO:0000313" key="11">
    <source>
        <dbReference type="Proteomes" id="UP000267798"/>
    </source>
</evidence>
<protein>
    <submittedName>
        <fullName evidence="10">Sensor histidine kinase</fullName>
    </submittedName>
</protein>
<keyword evidence="7" id="KW-0175">Coiled coil</keyword>
<reference evidence="10 11" key="1">
    <citation type="submission" date="2018-09" db="EMBL/GenBank/DDBJ databases">
        <title>Paenibacillus aracenensis nov. sp. isolated from a cave in southern Spain.</title>
        <authorList>
            <person name="Jurado V."/>
            <person name="Gutierrez-Patricio S."/>
            <person name="Gonzalez-Pimentel J.L."/>
            <person name="Miller A.Z."/>
            <person name="Laiz L."/>
            <person name="Saiz-Jimenez C."/>
        </authorList>
    </citation>
    <scope>NUCLEOTIDE SEQUENCE [LARGE SCALE GENOMIC DNA]</scope>
    <source>
        <strain evidence="10 11">JCM 19203</strain>
    </source>
</reference>
<evidence type="ECO:0000256" key="3">
    <source>
        <dbReference type="ARBA" id="ARBA00022553"/>
    </source>
</evidence>
<evidence type="ECO:0000256" key="2">
    <source>
        <dbReference type="ARBA" id="ARBA00022475"/>
    </source>
</evidence>
<sequence>MSLRFKLFAAFLALVILPLFLLGIAAYYFITQAVEKNYAQQAELTLRALRQNVEFVFSEMNKVTDSTIASIALQEMLNQKGYDMEHLSQIHMLELNEIQQNFRSLLINHPSVSFALMYPLEDNRVIPIYSKDYFEALPFSKLKEHPIYSEVRRRDGLPLWVGPYEYPELTSSDPIFTQIRVVKDLETLEDKGILLVQTKSSALDAVFRYFRFNQERYSTRFFIVNKEGQILYDSSQEMNGGAIADYTDNRFQLNPSFLSARQSFQSEDSIVSSVSLHKENWHLVSVASWSSLSSQIDQYARWVAALLAITVLLAMLFLLFSVNRIAKTIIRVVRFMRRVEEGDLGIRMAVQGKDELGLLASGLNSLISRIQHLLERIRQEQEQKNRAEMRVLQTQIKPHFIFNTLESINVLAVQNEGRKVSQMVLRLANILRISFRGQEEIPLRQEIEHLVSYLEIQKFRFADSFDYSIDIPEDLLGCMLQKLTLQPLVENCIQHGFDGLERRGSIIIRACSRGDRIGVTVEDNGVGIDSAILARFQYMASDECNVVPSREGAEHNPERRGLGIRSVADRIRIQYGPTYGLLICSMPGFGTKVQCILPKMGPGDIHEIKGHAG</sequence>
<organism evidence="10 11">
    <name type="scientific">Paenibacillus pinisoli</name>
    <dbReference type="NCBI Taxonomy" id="1276110"/>
    <lineage>
        <taxon>Bacteria</taxon>
        <taxon>Bacillati</taxon>
        <taxon>Bacillota</taxon>
        <taxon>Bacilli</taxon>
        <taxon>Bacillales</taxon>
        <taxon>Paenibacillaceae</taxon>
        <taxon>Paenibacillus</taxon>
    </lineage>
</organism>
<dbReference type="CDD" id="cd06225">
    <property type="entry name" value="HAMP"/>
    <property type="match status" value="1"/>
</dbReference>
<evidence type="ECO:0000256" key="4">
    <source>
        <dbReference type="ARBA" id="ARBA00022679"/>
    </source>
</evidence>
<feature type="transmembrane region" description="Helical" evidence="8">
    <location>
        <begin position="299"/>
        <end position="322"/>
    </location>
</feature>
<dbReference type="AlphaFoldDB" id="A0A3A6PNK0"/>
<evidence type="ECO:0000256" key="6">
    <source>
        <dbReference type="ARBA" id="ARBA00023136"/>
    </source>
</evidence>
<dbReference type="SUPFAM" id="SSF158472">
    <property type="entry name" value="HAMP domain-like"/>
    <property type="match status" value="1"/>
</dbReference>
<name>A0A3A6PNK0_9BACL</name>
<dbReference type="PANTHER" id="PTHR34220">
    <property type="entry name" value="SENSOR HISTIDINE KINASE YPDA"/>
    <property type="match status" value="1"/>
</dbReference>
<dbReference type="Proteomes" id="UP000267798">
    <property type="component" value="Unassembled WGS sequence"/>
</dbReference>
<dbReference type="GO" id="GO:0000155">
    <property type="term" value="F:phosphorelay sensor kinase activity"/>
    <property type="evidence" value="ECO:0007669"/>
    <property type="project" value="InterPro"/>
</dbReference>
<dbReference type="RefSeq" id="WP_120109520.1">
    <property type="nucleotide sequence ID" value="NZ_QXQB01000002.1"/>
</dbReference>
<dbReference type="Gene3D" id="3.30.565.10">
    <property type="entry name" value="Histidine kinase-like ATPase, C-terminal domain"/>
    <property type="match status" value="1"/>
</dbReference>